<accession>A0ABR0BTK3</accession>
<reference evidence="1 2" key="1">
    <citation type="journal article" date="2024" name="Microbiol. Resour. Announc.">
        <title>Genome annotations for the ascomycete fungi Trichoderma harzianum, Trichoderma aggressivum, and Purpureocillium lilacinum.</title>
        <authorList>
            <person name="Beijen E.P.W."/>
            <person name="Ohm R.A."/>
        </authorList>
    </citation>
    <scope>NUCLEOTIDE SEQUENCE [LARGE SCALE GENOMIC DNA]</scope>
    <source>
        <strain evidence="1 2">CBS 150709</strain>
    </source>
</reference>
<proteinExistence type="predicted"/>
<keyword evidence="2" id="KW-1185">Reference proteome</keyword>
<dbReference type="EMBL" id="JAWRVI010000035">
    <property type="protein sequence ID" value="KAK4087023.1"/>
    <property type="molecule type" value="Genomic_DNA"/>
</dbReference>
<dbReference type="Proteomes" id="UP001287286">
    <property type="component" value="Unassembled WGS sequence"/>
</dbReference>
<name>A0ABR0BTK3_PURLI</name>
<protein>
    <submittedName>
        <fullName evidence="1">Uncharacterized protein</fullName>
    </submittedName>
</protein>
<comment type="caution">
    <text evidence="1">The sequence shown here is derived from an EMBL/GenBank/DDBJ whole genome shotgun (WGS) entry which is preliminary data.</text>
</comment>
<evidence type="ECO:0000313" key="1">
    <source>
        <dbReference type="EMBL" id="KAK4087023.1"/>
    </source>
</evidence>
<gene>
    <name evidence="1" type="ORF">Purlil1_8542</name>
</gene>
<evidence type="ECO:0000313" key="2">
    <source>
        <dbReference type="Proteomes" id="UP001287286"/>
    </source>
</evidence>
<organism evidence="1 2">
    <name type="scientific">Purpureocillium lilacinum</name>
    <name type="common">Paecilomyces lilacinus</name>
    <dbReference type="NCBI Taxonomy" id="33203"/>
    <lineage>
        <taxon>Eukaryota</taxon>
        <taxon>Fungi</taxon>
        <taxon>Dikarya</taxon>
        <taxon>Ascomycota</taxon>
        <taxon>Pezizomycotina</taxon>
        <taxon>Sordariomycetes</taxon>
        <taxon>Hypocreomycetidae</taxon>
        <taxon>Hypocreales</taxon>
        <taxon>Ophiocordycipitaceae</taxon>
        <taxon>Purpureocillium</taxon>
    </lineage>
</organism>
<sequence>MSLIHKKVLSLRSRVRDFLYFSARISDNRPPRQYCAFSSSTAVSTLVRAPSSAWEWLPPHVQLAVGTLWQMRQWLRRSGQSRDLGAGGGAADSHLGWLHAIGPRVTNGAATPLSASRRAHGPAVANLIPARFNNPFASVRRTRHAHPI</sequence>